<dbReference type="SMART" id="SM00320">
    <property type="entry name" value="WD40"/>
    <property type="match status" value="5"/>
</dbReference>
<evidence type="ECO:0000313" key="4">
    <source>
        <dbReference type="Proteomes" id="UP000822688"/>
    </source>
</evidence>
<sequence>MDKFVVRESGPSFSSNKRRLLSRQRWNASAYQVDGKLPAAYKHSLLNGMLLSYSEMGSFPQSNLSRDFPPPVHAPVWQGSVVDTLSSFTEIVGMASGNTFFTSRPIVTCVEFDAQGVYVASVSSNGCLSIHDFETLYCTSGGREADKVKPTVHIHTRHKLEAMRWNPNNQDEVACVASGSNNVYLYDIASYSQVPRQKLQFKPKTQRGQPASLFDLSYSTIDKDRIIACGNDYNVHVWDRRVGKLPTMSLPAPTGGGDLNSLQLLRDEHLVVAGSEGGHIFLWDLRGGRSSAAFVTSGEVYHPPLRSVKVATLLEDISDLKAQTRIENSSVHSISLNPSYGYHLGFHLNNGWSGVLDLLDFSVSHIHCPPPSWLDHECAPWLTVRRRRPAWLTSYPVYAVGCMMECHINVLDFTPGPKSQCSVNSNCSTKHASVDEKWKKHLHTSEPVVAIASHPTNDYLLAGTQAGSLLLIGQKKKTASTEEEALKLSNEATADHRKALLDVGEMLEIRASGHPRTL</sequence>
<proteinExistence type="predicted"/>
<keyword evidence="1" id="KW-0853">WD repeat</keyword>
<evidence type="ECO:0000256" key="2">
    <source>
        <dbReference type="ARBA" id="ARBA00022737"/>
    </source>
</evidence>
<dbReference type="Proteomes" id="UP000822688">
    <property type="component" value="Chromosome 5"/>
</dbReference>
<dbReference type="InterPro" id="IPR051179">
    <property type="entry name" value="WD_repeat_multifunction"/>
</dbReference>
<dbReference type="InterPro" id="IPR001680">
    <property type="entry name" value="WD40_rpt"/>
</dbReference>
<dbReference type="EMBL" id="CM026425">
    <property type="protein sequence ID" value="KAG0575757.1"/>
    <property type="molecule type" value="Genomic_DNA"/>
</dbReference>
<name>A0A8T0HYA5_CERPU</name>
<keyword evidence="2" id="KW-0677">Repeat</keyword>
<comment type="caution">
    <text evidence="3">The sequence shown here is derived from an EMBL/GenBank/DDBJ whole genome shotgun (WGS) entry which is preliminary data.</text>
</comment>
<dbReference type="Pfam" id="PF00400">
    <property type="entry name" value="WD40"/>
    <property type="match status" value="1"/>
</dbReference>
<dbReference type="InterPro" id="IPR015943">
    <property type="entry name" value="WD40/YVTN_repeat-like_dom_sf"/>
</dbReference>
<gene>
    <name evidence="3" type="ORF">KC19_5G028600</name>
</gene>
<dbReference type="AlphaFoldDB" id="A0A8T0HYA5"/>
<evidence type="ECO:0000256" key="1">
    <source>
        <dbReference type="ARBA" id="ARBA00022574"/>
    </source>
</evidence>
<organism evidence="3 4">
    <name type="scientific">Ceratodon purpureus</name>
    <name type="common">Fire moss</name>
    <name type="synonym">Dicranum purpureum</name>
    <dbReference type="NCBI Taxonomy" id="3225"/>
    <lineage>
        <taxon>Eukaryota</taxon>
        <taxon>Viridiplantae</taxon>
        <taxon>Streptophyta</taxon>
        <taxon>Embryophyta</taxon>
        <taxon>Bryophyta</taxon>
        <taxon>Bryophytina</taxon>
        <taxon>Bryopsida</taxon>
        <taxon>Dicranidae</taxon>
        <taxon>Pseudoditrichales</taxon>
        <taxon>Ditrichaceae</taxon>
        <taxon>Ceratodon</taxon>
    </lineage>
</organism>
<dbReference type="SUPFAM" id="SSF50978">
    <property type="entry name" value="WD40 repeat-like"/>
    <property type="match status" value="1"/>
</dbReference>
<evidence type="ECO:0000313" key="3">
    <source>
        <dbReference type="EMBL" id="KAG0575757.1"/>
    </source>
</evidence>
<dbReference type="PANTHER" id="PTHR19857:SF21">
    <property type="entry name" value="ANAPHASE-PROMOTING COMPLEX SUBUNIT 4 WD40 DOMAIN-CONTAINING PROTEIN"/>
    <property type="match status" value="1"/>
</dbReference>
<dbReference type="InterPro" id="IPR036322">
    <property type="entry name" value="WD40_repeat_dom_sf"/>
</dbReference>
<keyword evidence="4" id="KW-1185">Reference proteome</keyword>
<dbReference type="Gene3D" id="2.130.10.10">
    <property type="entry name" value="YVTN repeat-like/Quinoprotein amine dehydrogenase"/>
    <property type="match status" value="2"/>
</dbReference>
<reference evidence="3" key="1">
    <citation type="submission" date="2020-06" db="EMBL/GenBank/DDBJ databases">
        <title>WGS assembly of Ceratodon purpureus strain R40.</title>
        <authorList>
            <person name="Carey S.B."/>
            <person name="Jenkins J."/>
            <person name="Shu S."/>
            <person name="Lovell J.T."/>
            <person name="Sreedasyam A."/>
            <person name="Maumus F."/>
            <person name="Tiley G.P."/>
            <person name="Fernandez-Pozo N."/>
            <person name="Barry K."/>
            <person name="Chen C."/>
            <person name="Wang M."/>
            <person name="Lipzen A."/>
            <person name="Daum C."/>
            <person name="Saski C.A."/>
            <person name="Payton A.C."/>
            <person name="Mcbreen J.C."/>
            <person name="Conrad R.E."/>
            <person name="Kollar L.M."/>
            <person name="Olsson S."/>
            <person name="Huttunen S."/>
            <person name="Landis J.B."/>
            <person name="Wickett N.J."/>
            <person name="Johnson M.G."/>
            <person name="Rensing S.A."/>
            <person name="Grimwood J."/>
            <person name="Schmutz J."/>
            <person name="Mcdaniel S.F."/>
        </authorList>
    </citation>
    <scope>NUCLEOTIDE SEQUENCE</scope>
    <source>
        <strain evidence="3">R40</strain>
    </source>
</reference>
<dbReference type="PANTHER" id="PTHR19857">
    <property type="entry name" value="MITOCHONDRIAL DIVISION PROTEIN 1-RELATED"/>
    <property type="match status" value="1"/>
</dbReference>
<protein>
    <submittedName>
        <fullName evidence="3">Uncharacterized protein</fullName>
    </submittedName>
</protein>
<dbReference type="OrthoDB" id="10260946at2759"/>
<accession>A0A8T0HYA5</accession>